<reference evidence="3" key="1">
    <citation type="journal article" date="2013" name="Genome Announc.">
        <title>First genome sequence of a syntrophic acetate-oxidizing bacterium, Tepidanaerobacter acetatoxydans strain Re1.</title>
        <authorList>
            <person name="Manzoor S."/>
            <person name="Bongcam-Rudloff E."/>
            <person name="Schnurer A."/>
            <person name="Muller B."/>
        </authorList>
    </citation>
    <scope>NUCLEOTIDE SEQUENCE [LARGE SCALE GENOMIC DNA]</scope>
    <source>
        <strain evidence="3">Re1</strain>
    </source>
</reference>
<dbReference type="PATRIC" id="fig|1209989.3.peg.2845"/>
<proteinExistence type="predicted"/>
<dbReference type="HOGENOM" id="CLU_2439755_0_0_9"/>
<gene>
    <name evidence="2" type="ordered locus">TEPIRE1_2477</name>
</gene>
<keyword evidence="1" id="KW-0175">Coiled coil</keyword>
<dbReference type="AlphaFoldDB" id="L0S2E6"/>
<feature type="coiled-coil region" evidence="1">
    <location>
        <begin position="55"/>
        <end position="82"/>
    </location>
</feature>
<dbReference type="EMBL" id="HF563609">
    <property type="protein sequence ID" value="CCP27326.1"/>
    <property type="molecule type" value="Genomic_DNA"/>
</dbReference>
<name>L0S2E6_TEPAE</name>
<sequence>MFIKQNEWKIVENCRKDRQDCERIKKIIKDNIETYGDYVVLERNDISFLDLEIHIRNYSTDKEEEERDFKKYETIMKKFDEKLIDKRPII</sequence>
<dbReference type="KEGG" id="tae:TepiRe1_2477"/>
<evidence type="ECO:0000313" key="2">
    <source>
        <dbReference type="EMBL" id="CCP27326.1"/>
    </source>
</evidence>
<dbReference type="OrthoDB" id="2083019at2"/>
<accession>L0S2E6</accession>
<evidence type="ECO:0000313" key="3">
    <source>
        <dbReference type="Proteomes" id="UP000010802"/>
    </source>
</evidence>
<dbReference type="RefSeq" id="WP_015295848.1">
    <property type="nucleotide sequence ID" value="NC_015519.1"/>
</dbReference>
<dbReference type="Proteomes" id="UP000010802">
    <property type="component" value="Chromosome"/>
</dbReference>
<protein>
    <submittedName>
        <fullName evidence="2">Uncharacterized protein</fullName>
    </submittedName>
</protein>
<dbReference type="STRING" id="1209989.TepRe1_2305"/>
<evidence type="ECO:0000256" key="1">
    <source>
        <dbReference type="SAM" id="Coils"/>
    </source>
</evidence>
<organism evidence="2 3">
    <name type="scientific">Tepidanaerobacter acetatoxydans (strain DSM 21804 / JCM 16047 / Re1)</name>
    <dbReference type="NCBI Taxonomy" id="1209989"/>
    <lineage>
        <taxon>Bacteria</taxon>
        <taxon>Bacillati</taxon>
        <taxon>Bacillota</taxon>
        <taxon>Clostridia</taxon>
        <taxon>Thermosediminibacterales</taxon>
        <taxon>Tepidanaerobacteraceae</taxon>
        <taxon>Tepidanaerobacter</taxon>
    </lineage>
</organism>
<keyword evidence="3" id="KW-1185">Reference proteome</keyword>